<evidence type="ECO:0000259" key="1">
    <source>
        <dbReference type="Pfam" id="PF19834"/>
    </source>
</evidence>
<keyword evidence="3" id="KW-1185">Reference proteome</keyword>
<proteinExistence type="predicted"/>
<evidence type="ECO:0000313" key="2">
    <source>
        <dbReference type="EMBL" id="MCL6285053.1"/>
    </source>
</evidence>
<dbReference type="InterPro" id="IPR045632">
    <property type="entry name" value="DUF6314"/>
</dbReference>
<name>A0ABT0Q5A7_9RHOB</name>
<dbReference type="EMBL" id="JAMFMB010000021">
    <property type="protein sequence ID" value="MCL6285053.1"/>
    <property type="molecule type" value="Genomic_DNA"/>
</dbReference>
<gene>
    <name evidence="2" type="ORF">M3P21_16090</name>
</gene>
<sequence length="143" mass="16214">MTLPGCLGDFAGDWRITREITDARAGQVLHAEGTASLVWKGDALIYGEALRLQVPGQAPMQATRRYLWQQGQGGIDIRFEDGRFFHHLALGQDAPHDHHDCPPDSYDAAYDFTDWPVWSVVWTVSGPRKSYVMKSHYQRLRDS</sequence>
<dbReference type="RefSeq" id="WP_249711469.1">
    <property type="nucleotide sequence ID" value="NZ_JAMFMB010000021.1"/>
</dbReference>
<dbReference type="Proteomes" id="UP001203880">
    <property type="component" value="Unassembled WGS sequence"/>
</dbReference>
<evidence type="ECO:0000313" key="3">
    <source>
        <dbReference type="Proteomes" id="UP001203880"/>
    </source>
</evidence>
<accession>A0ABT0Q5A7</accession>
<feature type="domain" description="DUF6314" evidence="1">
    <location>
        <begin position="10"/>
        <end position="139"/>
    </location>
</feature>
<organism evidence="2 3">
    <name type="scientific">Ruegeria spongiae</name>
    <dbReference type="NCBI Taxonomy" id="2942209"/>
    <lineage>
        <taxon>Bacteria</taxon>
        <taxon>Pseudomonadati</taxon>
        <taxon>Pseudomonadota</taxon>
        <taxon>Alphaproteobacteria</taxon>
        <taxon>Rhodobacterales</taxon>
        <taxon>Roseobacteraceae</taxon>
        <taxon>Ruegeria</taxon>
    </lineage>
</organism>
<protein>
    <submittedName>
        <fullName evidence="2">DUF6314 family protein</fullName>
    </submittedName>
</protein>
<dbReference type="Pfam" id="PF19834">
    <property type="entry name" value="DUF6314"/>
    <property type="match status" value="1"/>
</dbReference>
<comment type="caution">
    <text evidence="2">The sequence shown here is derived from an EMBL/GenBank/DDBJ whole genome shotgun (WGS) entry which is preliminary data.</text>
</comment>
<reference evidence="2" key="1">
    <citation type="submission" date="2022-05" db="EMBL/GenBank/DDBJ databases">
        <authorList>
            <person name="Park J.-S."/>
        </authorList>
    </citation>
    <scope>NUCLEOTIDE SEQUENCE</scope>
    <source>
        <strain evidence="2">2012CJ41-6</strain>
    </source>
</reference>